<dbReference type="AlphaFoldDB" id="A0A5B9FMR9"/>
<keyword evidence="1" id="KW-0812">Transmembrane</keyword>
<keyword evidence="1" id="KW-1133">Transmembrane helix</keyword>
<proteinExistence type="predicted"/>
<accession>A0A5B9FMR9</accession>
<feature type="transmembrane region" description="Helical" evidence="1">
    <location>
        <begin position="20"/>
        <end position="38"/>
    </location>
</feature>
<organism evidence="2 3">
    <name type="scientific">Flavobacterium alkalisoli</name>
    <dbReference type="NCBI Taxonomy" id="2602769"/>
    <lineage>
        <taxon>Bacteria</taxon>
        <taxon>Pseudomonadati</taxon>
        <taxon>Bacteroidota</taxon>
        <taxon>Flavobacteriia</taxon>
        <taxon>Flavobacteriales</taxon>
        <taxon>Flavobacteriaceae</taxon>
        <taxon>Flavobacterium</taxon>
    </lineage>
</organism>
<reference evidence="2 3" key="1">
    <citation type="submission" date="2019-08" db="EMBL/GenBank/DDBJ databases">
        <title>Flavobacterium alkalisoli sp. nov., isolated from rhizosphere soil of Suaeda salsa.</title>
        <authorList>
            <person name="Sun J.-Q."/>
            <person name="Xu L."/>
        </authorList>
    </citation>
    <scope>NUCLEOTIDE SEQUENCE [LARGE SCALE GENOMIC DNA]</scope>
    <source>
        <strain evidence="2 3">XS-5</strain>
    </source>
</reference>
<dbReference type="RefSeq" id="WP_147582027.1">
    <property type="nucleotide sequence ID" value="NZ_CP042831.1"/>
</dbReference>
<gene>
    <name evidence="2" type="ORF">FUA48_02885</name>
</gene>
<name>A0A5B9FMR9_9FLAO</name>
<dbReference type="EMBL" id="CP042831">
    <property type="protein sequence ID" value="QEE48553.1"/>
    <property type="molecule type" value="Genomic_DNA"/>
</dbReference>
<dbReference type="Proteomes" id="UP000321222">
    <property type="component" value="Chromosome"/>
</dbReference>
<protein>
    <submittedName>
        <fullName evidence="2">Uncharacterized protein</fullName>
    </submittedName>
</protein>
<evidence type="ECO:0000313" key="2">
    <source>
        <dbReference type="EMBL" id="QEE48553.1"/>
    </source>
</evidence>
<keyword evidence="3" id="KW-1185">Reference proteome</keyword>
<evidence type="ECO:0000313" key="3">
    <source>
        <dbReference type="Proteomes" id="UP000321222"/>
    </source>
</evidence>
<keyword evidence="1" id="KW-0472">Membrane</keyword>
<dbReference type="KEGG" id="fak:FUA48_02885"/>
<evidence type="ECO:0000256" key="1">
    <source>
        <dbReference type="SAM" id="Phobius"/>
    </source>
</evidence>
<dbReference type="OrthoDB" id="1200950at2"/>
<feature type="transmembrane region" description="Helical" evidence="1">
    <location>
        <begin position="50"/>
        <end position="72"/>
    </location>
</feature>
<sequence>MNRPDVLIIDKEVLRTRHKIIALIFMLTTVFFAVYGTIEYNKGEAFRQYFSSYAFAFVALFFVVAFLSTMCFKIDLRKNRFKEEYAFGPFKWGRWKSFPKGELDYVSLFKQLYRDEEGDGSVSYHINLWYKDETYFNLYVSDYDVCLALATSLAKKLNISLYDATDPQDKKWVEL</sequence>